<reference evidence="1" key="1">
    <citation type="journal article" date="2021" name="Proc. Natl. Acad. Sci. U.S.A.">
        <title>A Catalog of Tens of Thousands of Viruses from Human Metagenomes Reveals Hidden Associations with Chronic Diseases.</title>
        <authorList>
            <person name="Tisza M.J."/>
            <person name="Buck C.B."/>
        </authorList>
    </citation>
    <scope>NUCLEOTIDE SEQUENCE</scope>
    <source>
        <strain evidence="1">CtClL93</strain>
    </source>
</reference>
<proteinExistence type="predicted"/>
<sequence>MEELNKIKELLGTLRVDGWENFEKLVYIKLLIEKLMAAETKEG</sequence>
<protein>
    <submittedName>
        <fullName evidence="1">Uncharacterized protein</fullName>
    </submittedName>
</protein>
<evidence type="ECO:0000313" key="1">
    <source>
        <dbReference type="EMBL" id="DAG04952.1"/>
    </source>
</evidence>
<name>A0A8S5VE44_9CAUD</name>
<accession>A0A8S5VE44</accession>
<dbReference type="EMBL" id="BK016246">
    <property type="protein sequence ID" value="DAG04952.1"/>
    <property type="molecule type" value="Genomic_DNA"/>
</dbReference>
<organism evidence="1">
    <name type="scientific">Siphoviridae sp. ctClL93</name>
    <dbReference type="NCBI Taxonomy" id="2825381"/>
    <lineage>
        <taxon>Viruses</taxon>
        <taxon>Duplodnaviria</taxon>
        <taxon>Heunggongvirae</taxon>
        <taxon>Uroviricota</taxon>
        <taxon>Caudoviricetes</taxon>
    </lineage>
</organism>